<keyword evidence="2" id="KW-0472">Membrane</keyword>
<evidence type="ECO:0000313" key="4">
    <source>
        <dbReference type="Proteomes" id="UP001649230"/>
    </source>
</evidence>
<reference evidence="3 4" key="1">
    <citation type="journal article" date="2024" name="Int. J. Syst. Evol. Microbiol.">
        <title>Paenibacillus hexagrammi sp. nov., a novel bacterium isolated from the gut content of Hexagrammos agrammus.</title>
        <authorList>
            <person name="Jung H.K."/>
            <person name="Kim D.G."/>
            <person name="Zin H."/>
            <person name="Park J."/>
            <person name="Jung H."/>
            <person name="Kim Y.O."/>
            <person name="Kong H.J."/>
            <person name="Kim J.W."/>
            <person name="Kim Y.S."/>
        </authorList>
    </citation>
    <scope>NUCLEOTIDE SEQUENCE [LARGE SCALE GENOMIC DNA]</scope>
    <source>
        <strain evidence="3 4">YPD9-1</strain>
    </source>
</reference>
<feature type="transmembrane region" description="Helical" evidence="2">
    <location>
        <begin position="201"/>
        <end position="221"/>
    </location>
</feature>
<proteinExistence type="predicted"/>
<keyword evidence="2" id="KW-0812">Transmembrane</keyword>
<dbReference type="Proteomes" id="UP001649230">
    <property type="component" value="Chromosome"/>
</dbReference>
<evidence type="ECO:0000313" key="3">
    <source>
        <dbReference type="EMBL" id="UJF34994.1"/>
    </source>
</evidence>
<keyword evidence="2" id="KW-1133">Transmembrane helix</keyword>
<accession>A0ABY3SLR4</accession>
<sequence>MNNSTSEYDRIQSRQRLVDKLVQYINTESYIVSADLIDMQGDQYSSGNLITLSAARQHQVLEAADTEAGSLGWVFPDEEDSSLIASRQIRSYNNLDMQELGVLILRVNLEKIVESHAGEAITRDGEMLIMAGNKVVFPRNVSLNPAIYQLDFSTKKGFRIVNQDGSNYFVSHFHSDYMDWTYFNTIPFQTIFHNIILMKNAMIAAFVISFLLVAGFGMAMARSITRPIEILIANMKGLQIGDLENSEYQLKTPPGYTNGRSRTSIPKLQNDACADSRADQRKLHEAAGYP</sequence>
<evidence type="ECO:0000256" key="1">
    <source>
        <dbReference type="SAM" id="MobiDB-lite"/>
    </source>
</evidence>
<feature type="region of interest" description="Disordered" evidence="1">
    <location>
        <begin position="271"/>
        <end position="290"/>
    </location>
</feature>
<dbReference type="EMBL" id="CP090978">
    <property type="protein sequence ID" value="UJF34994.1"/>
    <property type="molecule type" value="Genomic_DNA"/>
</dbReference>
<dbReference type="RefSeq" id="WP_235121567.1">
    <property type="nucleotide sequence ID" value="NZ_CP090978.1"/>
</dbReference>
<gene>
    <name evidence="3" type="ORF">L0M14_07595</name>
</gene>
<protein>
    <submittedName>
        <fullName evidence="3">Cache domain-containing protein</fullName>
    </submittedName>
</protein>
<organism evidence="3 4">
    <name type="scientific">Paenibacillus hexagrammi</name>
    <dbReference type="NCBI Taxonomy" id="2908839"/>
    <lineage>
        <taxon>Bacteria</taxon>
        <taxon>Bacillati</taxon>
        <taxon>Bacillota</taxon>
        <taxon>Bacilli</taxon>
        <taxon>Bacillales</taxon>
        <taxon>Paenibacillaceae</taxon>
        <taxon>Paenibacillus</taxon>
    </lineage>
</organism>
<keyword evidence="4" id="KW-1185">Reference proteome</keyword>
<dbReference type="Gene3D" id="6.10.340.10">
    <property type="match status" value="1"/>
</dbReference>
<name>A0ABY3SLR4_9BACL</name>
<feature type="compositionally biased region" description="Basic and acidic residues" evidence="1">
    <location>
        <begin position="274"/>
        <end position="290"/>
    </location>
</feature>
<evidence type="ECO:0000256" key="2">
    <source>
        <dbReference type="SAM" id="Phobius"/>
    </source>
</evidence>